<dbReference type="InterPro" id="IPR019171">
    <property type="entry name" value="MIX23"/>
</dbReference>
<dbReference type="PANTHER" id="PTHR13780">
    <property type="entry name" value="AMP-ACTIVATED PROTEIN KINASE, GAMMA REGULATORY SUBUNIT"/>
    <property type="match status" value="1"/>
</dbReference>
<evidence type="ECO:0000313" key="5">
    <source>
        <dbReference type="EMBL" id="CAG8455613.1"/>
    </source>
</evidence>
<dbReference type="PROSITE" id="PS51371">
    <property type="entry name" value="CBS"/>
    <property type="match status" value="1"/>
</dbReference>
<dbReference type="CDD" id="cd02205">
    <property type="entry name" value="CBS_pair_SF"/>
    <property type="match status" value="1"/>
</dbReference>
<name>A0A9N8YX79_9GLOM</name>
<dbReference type="Gene3D" id="3.10.580.10">
    <property type="entry name" value="CBS-domain"/>
    <property type="match status" value="2"/>
</dbReference>
<keyword evidence="2 3" id="KW-0129">CBS domain</keyword>
<dbReference type="Pfam" id="PF09774">
    <property type="entry name" value="MIX23"/>
    <property type="match status" value="1"/>
</dbReference>
<dbReference type="SUPFAM" id="SSF54631">
    <property type="entry name" value="CBS-domain pair"/>
    <property type="match status" value="2"/>
</dbReference>
<dbReference type="EMBL" id="CAJVPK010000131">
    <property type="protein sequence ID" value="CAG8455613.1"/>
    <property type="molecule type" value="Genomic_DNA"/>
</dbReference>
<dbReference type="Pfam" id="PF00571">
    <property type="entry name" value="CBS"/>
    <property type="match status" value="2"/>
</dbReference>
<dbReference type="AlphaFoldDB" id="A0A9N8YX79"/>
<dbReference type="InterPro" id="IPR000644">
    <property type="entry name" value="CBS_dom"/>
</dbReference>
<evidence type="ECO:0000256" key="1">
    <source>
        <dbReference type="ARBA" id="ARBA00022737"/>
    </source>
</evidence>
<reference evidence="5" key="1">
    <citation type="submission" date="2021-06" db="EMBL/GenBank/DDBJ databases">
        <authorList>
            <person name="Kallberg Y."/>
            <person name="Tangrot J."/>
            <person name="Rosling A."/>
        </authorList>
    </citation>
    <scope>NUCLEOTIDE SEQUENCE</scope>
    <source>
        <strain evidence="5">AZ414A</strain>
    </source>
</reference>
<dbReference type="GO" id="GO:0005758">
    <property type="term" value="C:mitochondrial intermembrane space"/>
    <property type="evidence" value="ECO:0007669"/>
    <property type="project" value="InterPro"/>
</dbReference>
<dbReference type="InterPro" id="IPR046342">
    <property type="entry name" value="CBS_dom_sf"/>
</dbReference>
<dbReference type="Proteomes" id="UP000789706">
    <property type="component" value="Unassembled WGS sequence"/>
</dbReference>
<organism evidence="5 6">
    <name type="scientific">Diversispora eburnea</name>
    <dbReference type="NCBI Taxonomy" id="1213867"/>
    <lineage>
        <taxon>Eukaryota</taxon>
        <taxon>Fungi</taxon>
        <taxon>Fungi incertae sedis</taxon>
        <taxon>Mucoromycota</taxon>
        <taxon>Glomeromycotina</taxon>
        <taxon>Glomeromycetes</taxon>
        <taxon>Diversisporales</taxon>
        <taxon>Diversisporaceae</taxon>
        <taxon>Diversispora</taxon>
    </lineage>
</organism>
<keyword evidence="6" id="KW-1185">Reference proteome</keyword>
<evidence type="ECO:0000256" key="2">
    <source>
        <dbReference type="ARBA" id="ARBA00023122"/>
    </source>
</evidence>
<gene>
    <name evidence="5" type="ORF">DEBURN_LOCUS2397</name>
</gene>
<accession>A0A9N8YX79</accession>
<dbReference type="PANTHER" id="PTHR13780:SF128">
    <property type="entry name" value="CBS DOMAIN-CONTAINING PROTEIN"/>
    <property type="match status" value="1"/>
</dbReference>
<proteinExistence type="predicted"/>
<evidence type="ECO:0000259" key="4">
    <source>
        <dbReference type="PROSITE" id="PS51371"/>
    </source>
</evidence>
<sequence length="374" mass="42350">MSEEVDSDLCYNLTYFKDVMKGYRKIDDNIMLRMNTTNTHSVENCTQFFKELAEAYSKREKIINHYQGLERKQKALDEDPYDSNLKNQMFVDESKLIEIPVTATIEEAFDVLLAENILSVPVYRYWRNRKQYIAIVNVFDLVAFVCLQPIFNKENEKNEENKENNNSFDRESIFLQKPIGELIGLTCEKRPTAIDDDESKPCFVSQTDVVRFLFQYNHILGKSLDTLASDVANKATLTAFKKIHQVGVSAVAVVNDDGSLVGEVSAADLRGLNSDRLSDLKKPVIAFLTSCKGDLIKPLTCHGKFTLSQVMSGIIHSKTHRAWVVDEDDIPIGVITLSDILTISVSLAGSRPSSKKWSQWDAEIAIMCRILKKS</sequence>
<feature type="domain" description="CBS" evidence="4">
    <location>
        <begin position="288"/>
        <end position="353"/>
    </location>
</feature>
<protein>
    <submittedName>
        <fullName evidence="5">11077_t:CDS:1</fullName>
    </submittedName>
</protein>
<comment type="caution">
    <text evidence="5">The sequence shown here is derived from an EMBL/GenBank/DDBJ whole genome shotgun (WGS) entry which is preliminary data.</text>
</comment>
<evidence type="ECO:0000256" key="3">
    <source>
        <dbReference type="PROSITE-ProRule" id="PRU00703"/>
    </source>
</evidence>
<dbReference type="InterPro" id="IPR050511">
    <property type="entry name" value="AMPK_gamma/SDS23_families"/>
</dbReference>
<dbReference type="OrthoDB" id="449052at2759"/>
<evidence type="ECO:0000313" key="6">
    <source>
        <dbReference type="Proteomes" id="UP000789706"/>
    </source>
</evidence>
<keyword evidence="1" id="KW-0677">Repeat</keyword>